<reference evidence="3" key="1">
    <citation type="journal article" date="2017" name="Nat. Commun.">
        <title>The North American bullfrog draft genome provides insight into hormonal regulation of long noncoding RNA.</title>
        <authorList>
            <person name="Hammond S.A."/>
            <person name="Warren R.L."/>
            <person name="Vandervalk B.P."/>
            <person name="Kucuk E."/>
            <person name="Khan H."/>
            <person name="Gibb E.A."/>
            <person name="Pandoh P."/>
            <person name="Kirk H."/>
            <person name="Zhao Y."/>
            <person name="Jones M."/>
            <person name="Mungall A.J."/>
            <person name="Coope R."/>
            <person name="Pleasance S."/>
            <person name="Moore R.A."/>
            <person name="Holt R.A."/>
            <person name="Round J.M."/>
            <person name="Ohora S."/>
            <person name="Walle B.V."/>
            <person name="Veldhoen N."/>
            <person name="Helbing C.C."/>
            <person name="Birol I."/>
        </authorList>
    </citation>
    <scope>NUCLEOTIDE SEQUENCE [LARGE SCALE GENOMIC DNA]</scope>
</reference>
<dbReference type="OrthoDB" id="6409803at2759"/>
<dbReference type="Proteomes" id="UP000228934">
    <property type="component" value="Unassembled WGS sequence"/>
</dbReference>
<protein>
    <submittedName>
        <fullName evidence="2">Uncharacterized protein</fullName>
    </submittedName>
</protein>
<accession>A0A2G9S061</accession>
<evidence type="ECO:0000313" key="2">
    <source>
        <dbReference type="EMBL" id="PIO32863.1"/>
    </source>
</evidence>
<keyword evidence="3" id="KW-1185">Reference proteome</keyword>
<name>A0A2G9S061_AQUCT</name>
<dbReference type="AlphaFoldDB" id="A0A2G9S061"/>
<evidence type="ECO:0000313" key="3">
    <source>
        <dbReference type="Proteomes" id="UP000228934"/>
    </source>
</evidence>
<feature type="region of interest" description="Disordered" evidence="1">
    <location>
        <begin position="1"/>
        <end position="20"/>
    </location>
</feature>
<evidence type="ECO:0000256" key="1">
    <source>
        <dbReference type="SAM" id="MobiDB-lite"/>
    </source>
</evidence>
<organism evidence="2 3">
    <name type="scientific">Aquarana catesbeiana</name>
    <name type="common">American bullfrog</name>
    <name type="synonym">Rana catesbeiana</name>
    <dbReference type="NCBI Taxonomy" id="8400"/>
    <lineage>
        <taxon>Eukaryota</taxon>
        <taxon>Metazoa</taxon>
        <taxon>Chordata</taxon>
        <taxon>Craniata</taxon>
        <taxon>Vertebrata</taxon>
        <taxon>Euteleostomi</taxon>
        <taxon>Amphibia</taxon>
        <taxon>Batrachia</taxon>
        <taxon>Anura</taxon>
        <taxon>Neobatrachia</taxon>
        <taxon>Ranoidea</taxon>
        <taxon>Ranidae</taxon>
        <taxon>Aquarana</taxon>
    </lineage>
</organism>
<gene>
    <name evidence="2" type="ORF">AB205_0174170</name>
</gene>
<dbReference type="EMBL" id="KV929003">
    <property type="protein sequence ID" value="PIO32863.1"/>
    <property type="molecule type" value="Genomic_DNA"/>
</dbReference>
<proteinExistence type="predicted"/>
<sequence length="74" mass="8224">MFRSSPSETRGSGVQRPSSSYPSWIFVRTCMPTLYCKEITAMAPNAIKSKNIVPHECKYSVAPSWPSSPPSNRC</sequence>